<proteinExistence type="predicted"/>
<name>A0AAP5MB34_9CYAN</name>
<gene>
    <name evidence="3" type="ORF">G7B40_017600</name>
</gene>
<dbReference type="Gene3D" id="2.160.20.10">
    <property type="entry name" value="Single-stranded right-handed beta-helix, Pectin lyase-like"/>
    <property type="match status" value="3"/>
</dbReference>
<feature type="domain" description="Filamentous haemagglutinin FhaB/tRNA nuclease CdiA-like TPS" evidence="2">
    <location>
        <begin position="34"/>
        <end position="145"/>
    </location>
</feature>
<dbReference type="InterPro" id="IPR012334">
    <property type="entry name" value="Pectin_lyas_fold"/>
</dbReference>
<comment type="caution">
    <text evidence="3">The sequence shown here is derived from an EMBL/GenBank/DDBJ whole genome shotgun (WGS) entry which is preliminary data.</text>
</comment>
<reference evidence="4" key="1">
    <citation type="journal article" date="2021" name="Science">
        <title>Hunting the eagle killer: A cyanobacterial neurotoxin causes vacuolar myelinopathy.</title>
        <authorList>
            <person name="Breinlinger S."/>
            <person name="Phillips T.J."/>
            <person name="Haram B.N."/>
            <person name="Mares J."/>
            <person name="Martinez Yerena J.A."/>
            <person name="Hrouzek P."/>
            <person name="Sobotka R."/>
            <person name="Henderson W.M."/>
            <person name="Schmieder P."/>
            <person name="Williams S.M."/>
            <person name="Lauderdale J.D."/>
            <person name="Wilde H.D."/>
            <person name="Gerrin W."/>
            <person name="Kust A."/>
            <person name="Washington J.W."/>
            <person name="Wagner C."/>
            <person name="Geier B."/>
            <person name="Liebeke M."/>
            <person name="Enke H."/>
            <person name="Niedermeyer T.H.J."/>
            <person name="Wilde S.B."/>
        </authorList>
    </citation>
    <scope>NUCLEOTIDE SEQUENCE [LARGE SCALE GENOMIC DNA]</scope>
    <source>
        <strain evidence="4">Thurmond2011</strain>
    </source>
</reference>
<evidence type="ECO:0000259" key="2">
    <source>
        <dbReference type="SMART" id="SM00912"/>
    </source>
</evidence>
<accession>A0AAP5MB34</accession>
<dbReference type="SMART" id="SM00912">
    <property type="entry name" value="Haemagg_act"/>
    <property type="match status" value="1"/>
</dbReference>
<protein>
    <submittedName>
        <fullName evidence="3">Filamentous hemagglutinin N-terminal domain-containing protein</fullName>
    </submittedName>
</protein>
<dbReference type="SUPFAM" id="SSF51126">
    <property type="entry name" value="Pectin lyase-like"/>
    <property type="match status" value="4"/>
</dbReference>
<dbReference type="AlphaFoldDB" id="A0AAP5MB34"/>
<dbReference type="RefSeq" id="WP_208339283.1">
    <property type="nucleotide sequence ID" value="NZ_CAWQFN010000502.1"/>
</dbReference>
<feature type="chain" id="PRO_5042974600" evidence="1">
    <location>
        <begin position="30"/>
        <end position="947"/>
    </location>
</feature>
<keyword evidence="4" id="KW-1185">Reference proteome</keyword>
<feature type="signal peptide" evidence="1">
    <location>
        <begin position="1"/>
        <end position="29"/>
    </location>
</feature>
<dbReference type="Proteomes" id="UP000667802">
    <property type="component" value="Unassembled WGS sequence"/>
</dbReference>
<dbReference type="EMBL" id="JAALHA020000008">
    <property type="protein sequence ID" value="MDR9896359.1"/>
    <property type="molecule type" value="Genomic_DNA"/>
</dbReference>
<organism evidence="3 4">
    <name type="scientific">Aetokthonos hydrillicola Thurmond2011</name>
    <dbReference type="NCBI Taxonomy" id="2712845"/>
    <lineage>
        <taxon>Bacteria</taxon>
        <taxon>Bacillati</taxon>
        <taxon>Cyanobacteriota</taxon>
        <taxon>Cyanophyceae</taxon>
        <taxon>Nostocales</taxon>
        <taxon>Hapalosiphonaceae</taxon>
        <taxon>Aetokthonos</taxon>
    </lineage>
</organism>
<sequence length="947" mass="96266">MSVKSAVWKQLLGLAVSNVCIFSTNCTTAQITPDGTLPNNSNVTLNGRVFNITGGTQAGRNLFHSFQQFSIPTGGTASFNNRLDVQNIFSRVTGGSVSSIDGIIKANGTANLFFLNPSGIIFGKNASLNVGGSFVATTANAIQFGNLGSFSANVPNNPELLTVNPTALFYNQIVKNASIQNSSTAPAGIAPTGEDSSGLRVRDGKSLLLVGGNVSMDGGQLNAYGGRVELGGLAASGNINLILDGNNLRLGFPENVTRASVSLTNQAFVDVSGAGRGDIAVNAQNIEILGGSLLYAGIGQGLGTPETKAGDITLNATEQVKVQQGSQIRNDVYLNATGTGGDLTITTKDLLVSDGAKVGANTFAVGKGGNLTVNALNTQLIGTSTDGSTRSGLYTFAGRGSTGDVGNLTINTQDLLVRDGAEVSTSTLGAGKAGDLTVNATGSVQVIGRSADGRQLASGLFASANQGSTGDAGNLTITAKDLLVRDGAEVIVSTFSAGKGGNLTVNASNSVKLIGTSADGSFTSGLFAEATLNSTGDAAVGKAGSLTITTKDLLVDDGAEVSASTFGVGKGGDLTIKVQNLLVQNGARVSASTFGAASQGSTGDAGDLTITARDVLVERGQISTGTFGKGKGGNLIVNADHIQLIGRIVNVNTAAGGLLASAEPGSTGNAGNLTITTQDLTVSDGASVLVDSRGMSNAGIMTINANRIRLDNEASLNANTRSPNKDPNREQATINVNSPLLILSRGSNITTNATGTGVIGGNINIDTDVLAVVKKSNISANSTDARGGRVVINTQGLFRSPDSTITATGANFQLNGTVQINTPEVDPSHGLVTLPTVSEKPPKLVDSNCRAFNEIAGGSNFTITGRGGLPPSPYEPLTSDAIWSDTRLPQTTAHKNQPNRHAAQIKPKPIEIVPATGWVFNGKGEVTLISSVLNTTSSGTQTSCPAR</sequence>
<dbReference type="NCBIfam" id="TIGR01901">
    <property type="entry name" value="adhes_NPXG"/>
    <property type="match status" value="1"/>
</dbReference>
<keyword evidence="1" id="KW-0732">Signal</keyword>
<dbReference type="Pfam" id="PF05860">
    <property type="entry name" value="TPS"/>
    <property type="match status" value="1"/>
</dbReference>
<evidence type="ECO:0000313" key="3">
    <source>
        <dbReference type="EMBL" id="MDR9896359.1"/>
    </source>
</evidence>
<evidence type="ECO:0000256" key="1">
    <source>
        <dbReference type="SAM" id="SignalP"/>
    </source>
</evidence>
<dbReference type="InterPro" id="IPR011050">
    <property type="entry name" value="Pectin_lyase_fold/virulence"/>
</dbReference>
<dbReference type="InterPro" id="IPR008638">
    <property type="entry name" value="FhaB/CdiA-like_TPS"/>
</dbReference>
<evidence type="ECO:0000313" key="4">
    <source>
        <dbReference type="Proteomes" id="UP000667802"/>
    </source>
</evidence>